<evidence type="ECO:0000313" key="1">
    <source>
        <dbReference type="EMBL" id="RST71817.1"/>
    </source>
</evidence>
<protein>
    <submittedName>
        <fullName evidence="1">DUF2997 domain-containing protein</fullName>
    </submittedName>
</protein>
<dbReference type="InterPro" id="IPR021375">
    <property type="entry name" value="DUF2997"/>
</dbReference>
<comment type="caution">
    <text evidence="1">The sequence shown here is derived from an EMBL/GenBank/DDBJ whole genome shotgun (WGS) entry which is preliminary data.</text>
</comment>
<evidence type="ECO:0000313" key="2">
    <source>
        <dbReference type="Proteomes" id="UP000287156"/>
    </source>
</evidence>
<sequence>MSEKIQIRILKDGSIEAVTNGIKGKQCVDYISILENLLEAETVRSSYTSEYYETEQQIQLEQSVQQTNTLHQK</sequence>
<dbReference type="Pfam" id="PF11211">
    <property type="entry name" value="DUF2997"/>
    <property type="match status" value="1"/>
</dbReference>
<reference evidence="1" key="1">
    <citation type="submission" date="2018-12" db="EMBL/GenBank/DDBJ databases">
        <authorList>
            <person name="Sun L."/>
            <person name="Chen Z."/>
        </authorList>
    </citation>
    <scope>NUCLEOTIDE SEQUENCE [LARGE SCALE GENOMIC DNA]</scope>
    <source>
        <strain evidence="1">3-2-2</strain>
    </source>
</reference>
<dbReference type="AlphaFoldDB" id="A0A429XUJ5"/>
<name>A0A429XUJ5_9BACI</name>
<dbReference type="OrthoDB" id="7067000at2"/>
<gene>
    <name evidence="1" type="ORF">D4T97_018040</name>
</gene>
<keyword evidence="2" id="KW-1185">Reference proteome</keyword>
<accession>A0A429XUJ5</accession>
<dbReference type="EMBL" id="QYTV02000011">
    <property type="protein sequence ID" value="RST71817.1"/>
    <property type="molecule type" value="Genomic_DNA"/>
</dbReference>
<proteinExistence type="predicted"/>
<dbReference type="Proteomes" id="UP000287156">
    <property type="component" value="Unassembled WGS sequence"/>
</dbReference>
<organism evidence="1 2">
    <name type="scientific">Siminovitchia acidinfaciens</name>
    <dbReference type="NCBI Taxonomy" id="2321395"/>
    <lineage>
        <taxon>Bacteria</taxon>
        <taxon>Bacillati</taxon>
        <taxon>Bacillota</taxon>
        <taxon>Bacilli</taxon>
        <taxon>Bacillales</taxon>
        <taxon>Bacillaceae</taxon>
        <taxon>Siminovitchia</taxon>
    </lineage>
</organism>
<dbReference type="RefSeq" id="WP_126052167.1">
    <property type="nucleotide sequence ID" value="NZ_QYTV02000011.1"/>
</dbReference>